<keyword evidence="1" id="KW-0812">Transmembrane</keyword>
<dbReference type="AlphaFoldDB" id="A0A2R6NPW9"/>
<reference evidence="2 3" key="1">
    <citation type="submission" date="2018-02" db="EMBL/GenBank/DDBJ databases">
        <title>Genome sequence of the basidiomycete white-rot fungus Phlebia centrifuga.</title>
        <authorList>
            <person name="Granchi Z."/>
            <person name="Peng M."/>
            <person name="de Vries R.P."/>
            <person name="Hilden K."/>
            <person name="Makela M.R."/>
            <person name="Grigoriev I."/>
            <person name="Riley R."/>
        </authorList>
    </citation>
    <scope>NUCLEOTIDE SEQUENCE [LARGE SCALE GENOMIC DNA]</scope>
    <source>
        <strain evidence="2 3">FBCC195</strain>
    </source>
</reference>
<feature type="transmembrane region" description="Helical" evidence="1">
    <location>
        <begin position="159"/>
        <end position="180"/>
    </location>
</feature>
<evidence type="ECO:0000313" key="2">
    <source>
        <dbReference type="EMBL" id="PSR74169.1"/>
    </source>
</evidence>
<comment type="caution">
    <text evidence="2">The sequence shown here is derived from an EMBL/GenBank/DDBJ whole genome shotgun (WGS) entry which is preliminary data.</text>
</comment>
<evidence type="ECO:0000256" key="1">
    <source>
        <dbReference type="SAM" id="Phobius"/>
    </source>
</evidence>
<sequence>MSSSVVRRRGSIDVVDAKVAVDLATAQTYKENVFLFVPNLIGESTFPYCLIARSYTISILRILADYPSRFSPAFYELPSEVLHACVLRLMPSRRCRWPCSSSTWTIVEIWSSIGHGDRSGVLFVVCAGNELFFVALYLMKWVHVPLWQSLDIPVSWFTSFTWAEAMALVCGPICAFKNCINLVQLWKASKILVGVDLAERAKAREAEASRAKKS</sequence>
<keyword evidence="1" id="KW-1133">Transmembrane helix</keyword>
<keyword evidence="3" id="KW-1185">Reference proteome</keyword>
<evidence type="ECO:0000313" key="3">
    <source>
        <dbReference type="Proteomes" id="UP000186601"/>
    </source>
</evidence>
<name>A0A2R6NPW9_9APHY</name>
<dbReference type="EMBL" id="MLYV02001019">
    <property type="protein sequence ID" value="PSR74169.1"/>
    <property type="molecule type" value="Genomic_DNA"/>
</dbReference>
<gene>
    <name evidence="2" type="ORF">PHLCEN_2v10125</name>
</gene>
<dbReference type="OrthoDB" id="10251079at2759"/>
<dbReference type="STRING" id="98765.A0A2R6NPW9"/>
<feature type="transmembrane region" description="Helical" evidence="1">
    <location>
        <begin position="120"/>
        <end position="139"/>
    </location>
</feature>
<protein>
    <submittedName>
        <fullName evidence="2">Uncharacterized protein</fullName>
    </submittedName>
</protein>
<proteinExistence type="predicted"/>
<dbReference type="Proteomes" id="UP000186601">
    <property type="component" value="Unassembled WGS sequence"/>
</dbReference>
<accession>A0A2R6NPW9</accession>
<keyword evidence="1" id="KW-0472">Membrane</keyword>
<organism evidence="2 3">
    <name type="scientific">Hermanssonia centrifuga</name>
    <dbReference type="NCBI Taxonomy" id="98765"/>
    <lineage>
        <taxon>Eukaryota</taxon>
        <taxon>Fungi</taxon>
        <taxon>Dikarya</taxon>
        <taxon>Basidiomycota</taxon>
        <taxon>Agaricomycotina</taxon>
        <taxon>Agaricomycetes</taxon>
        <taxon>Polyporales</taxon>
        <taxon>Meruliaceae</taxon>
        <taxon>Hermanssonia</taxon>
    </lineage>
</organism>